<feature type="compositionally biased region" description="Basic and acidic residues" evidence="1">
    <location>
        <begin position="66"/>
        <end position="75"/>
    </location>
</feature>
<evidence type="ECO:0000259" key="2">
    <source>
        <dbReference type="Pfam" id="PF00248"/>
    </source>
</evidence>
<sequence length="75" mass="8308">CQTFDTADTYSQGSSERILGKFLKEYDIPRESVVIMTKTYMEWGAAKAHGPAGFVNNSRLSRKVGTRSDESATKS</sequence>
<feature type="region of interest" description="Disordered" evidence="1">
    <location>
        <begin position="49"/>
        <end position="75"/>
    </location>
</feature>
<evidence type="ECO:0000313" key="3">
    <source>
        <dbReference type="EMBL" id="GFD51344.1"/>
    </source>
</evidence>
<reference evidence="3" key="1">
    <citation type="journal article" date="2019" name="Sci. Rep.">
        <title>Draft genome of Tanacetum cinerariifolium, the natural source of mosquito coil.</title>
        <authorList>
            <person name="Yamashiro T."/>
            <person name="Shiraishi A."/>
            <person name="Satake H."/>
            <person name="Nakayama K."/>
        </authorList>
    </citation>
    <scope>NUCLEOTIDE SEQUENCE</scope>
</reference>
<accession>A0A699X3W9</accession>
<dbReference type="Pfam" id="PF00248">
    <property type="entry name" value="Aldo_ket_red"/>
    <property type="match status" value="1"/>
</dbReference>
<protein>
    <recommendedName>
        <fullName evidence="2">NADP-dependent oxidoreductase domain-containing protein</fullName>
    </recommendedName>
</protein>
<proteinExistence type="predicted"/>
<feature type="domain" description="NADP-dependent oxidoreductase" evidence="2">
    <location>
        <begin position="2"/>
        <end position="44"/>
    </location>
</feature>
<dbReference type="InterPro" id="IPR023210">
    <property type="entry name" value="NADP_OxRdtase_dom"/>
</dbReference>
<dbReference type="InterPro" id="IPR036812">
    <property type="entry name" value="NAD(P)_OxRdtase_dom_sf"/>
</dbReference>
<dbReference type="Gene3D" id="3.20.20.100">
    <property type="entry name" value="NADP-dependent oxidoreductase domain"/>
    <property type="match status" value="1"/>
</dbReference>
<comment type="caution">
    <text evidence="3">The sequence shown here is derived from an EMBL/GenBank/DDBJ whole genome shotgun (WGS) entry which is preliminary data.</text>
</comment>
<evidence type="ECO:0000256" key="1">
    <source>
        <dbReference type="SAM" id="MobiDB-lite"/>
    </source>
</evidence>
<name>A0A699X3W9_TANCI</name>
<gene>
    <name evidence="3" type="ORF">Tci_923313</name>
</gene>
<dbReference type="EMBL" id="BKCJ011768985">
    <property type="protein sequence ID" value="GFD51344.1"/>
    <property type="molecule type" value="Genomic_DNA"/>
</dbReference>
<dbReference type="AlphaFoldDB" id="A0A699X3W9"/>
<feature type="non-terminal residue" evidence="3">
    <location>
        <position position="1"/>
    </location>
</feature>
<organism evidence="3">
    <name type="scientific">Tanacetum cinerariifolium</name>
    <name type="common">Dalmatian daisy</name>
    <name type="synonym">Chrysanthemum cinerariifolium</name>
    <dbReference type="NCBI Taxonomy" id="118510"/>
    <lineage>
        <taxon>Eukaryota</taxon>
        <taxon>Viridiplantae</taxon>
        <taxon>Streptophyta</taxon>
        <taxon>Embryophyta</taxon>
        <taxon>Tracheophyta</taxon>
        <taxon>Spermatophyta</taxon>
        <taxon>Magnoliopsida</taxon>
        <taxon>eudicotyledons</taxon>
        <taxon>Gunneridae</taxon>
        <taxon>Pentapetalae</taxon>
        <taxon>asterids</taxon>
        <taxon>campanulids</taxon>
        <taxon>Asterales</taxon>
        <taxon>Asteraceae</taxon>
        <taxon>Asteroideae</taxon>
        <taxon>Anthemideae</taxon>
        <taxon>Anthemidinae</taxon>
        <taxon>Tanacetum</taxon>
    </lineage>
</organism>
<dbReference type="SUPFAM" id="SSF51430">
    <property type="entry name" value="NAD(P)-linked oxidoreductase"/>
    <property type="match status" value="1"/>
</dbReference>